<feature type="transmembrane region" description="Helical" evidence="1">
    <location>
        <begin position="316"/>
        <end position="335"/>
    </location>
</feature>
<dbReference type="PANTHER" id="PTHR30238:SF4">
    <property type="entry name" value="SLL1022 PROTEIN"/>
    <property type="match status" value="1"/>
</dbReference>
<evidence type="ECO:0000313" key="2">
    <source>
        <dbReference type="EMBL" id="MEZ0163965.1"/>
    </source>
</evidence>
<dbReference type="RefSeq" id="WP_370440219.1">
    <property type="nucleotide sequence ID" value="NZ_JBGFTU010000004.1"/>
</dbReference>
<keyword evidence="1" id="KW-0472">Membrane</keyword>
<dbReference type="Proteomes" id="UP001565927">
    <property type="component" value="Unassembled WGS sequence"/>
</dbReference>
<evidence type="ECO:0000313" key="3">
    <source>
        <dbReference type="Proteomes" id="UP001565927"/>
    </source>
</evidence>
<proteinExistence type="predicted"/>
<organism evidence="2 3">
    <name type="scientific">Kineococcus halophytocola</name>
    <dbReference type="NCBI Taxonomy" id="3234027"/>
    <lineage>
        <taxon>Bacteria</taxon>
        <taxon>Bacillati</taxon>
        <taxon>Actinomycetota</taxon>
        <taxon>Actinomycetes</taxon>
        <taxon>Kineosporiales</taxon>
        <taxon>Kineosporiaceae</taxon>
        <taxon>Kineococcus</taxon>
    </lineage>
</organism>
<dbReference type="NCBIfam" id="NF010613">
    <property type="entry name" value="PRK14013.1-3"/>
    <property type="match status" value="1"/>
</dbReference>
<feature type="transmembrane region" description="Helical" evidence="1">
    <location>
        <begin position="189"/>
        <end position="207"/>
    </location>
</feature>
<name>A0ABV4GXC0_9ACTN</name>
<feature type="transmembrane region" description="Helical" evidence="1">
    <location>
        <begin position="272"/>
        <end position="295"/>
    </location>
</feature>
<comment type="caution">
    <text evidence="2">The sequence shown here is derived from an EMBL/GenBank/DDBJ whole genome shotgun (WGS) entry which is preliminary data.</text>
</comment>
<evidence type="ECO:0000256" key="1">
    <source>
        <dbReference type="SAM" id="Phobius"/>
    </source>
</evidence>
<sequence>MILKTYGWSFGVTALGLVLAVLYDGWAGIGLVAILAVLEISLSFDNAVVNATVLRRMNEFWQKIFLSVGIIIAVFGMRLVFPLLLVGITASLSPVEAVRLALEKGDPEEPGTYGYLLNAAHPTIAAFGGMFLMMLFLNFVLGEKEHHWLGPVERLLEKVGSVEAMSTIVGGAILFVVAETFAADHAQTVLASGVLGMVVYLLVNGLGELFNVDDEDDEDASADGDGDGDGVKVPAVARRGPSEAAKVGGKAAFFLFLYLEVLDASFSFDGVIGAFAITNDAIIIAIGLGVGAMYIRSMTVHLVREGTLSQYVYLENGALWAIGALATILLISIEVEVPEVVTGLIGVAFIVAALISSIAHNRAHPEDAQLERTPQPAG</sequence>
<feature type="transmembrane region" description="Helical" evidence="1">
    <location>
        <begin position="247"/>
        <end position="266"/>
    </location>
</feature>
<dbReference type="PANTHER" id="PTHR30238">
    <property type="entry name" value="MEMBRANE BOUND PREDICTED REDOX MODULATOR"/>
    <property type="match status" value="1"/>
</dbReference>
<dbReference type="InterPro" id="IPR007427">
    <property type="entry name" value="DUF475"/>
</dbReference>
<keyword evidence="1" id="KW-1133">Transmembrane helix</keyword>
<feature type="transmembrane region" description="Helical" evidence="1">
    <location>
        <begin position="113"/>
        <end position="141"/>
    </location>
</feature>
<dbReference type="Pfam" id="PF04332">
    <property type="entry name" value="DUF475"/>
    <property type="match status" value="1"/>
</dbReference>
<reference evidence="2 3" key="1">
    <citation type="submission" date="2024-07" db="EMBL/GenBank/DDBJ databases">
        <authorList>
            <person name="Thanompreechachai J."/>
            <person name="Duangmal K."/>
        </authorList>
    </citation>
    <scope>NUCLEOTIDE SEQUENCE [LARGE SCALE GENOMIC DNA]</scope>
    <source>
        <strain evidence="2 3">LSe6-4</strain>
    </source>
</reference>
<protein>
    <submittedName>
        <fullName evidence="2">DUF475 domain-containing protein</fullName>
    </submittedName>
</protein>
<dbReference type="EMBL" id="JBGFTU010000004">
    <property type="protein sequence ID" value="MEZ0163965.1"/>
    <property type="molecule type" value="Genomic_DNA"/>
</dbReference>
<keyword evidence="1" id="KW-0812">Transmembrane</keyword>
<gene>
    <name evidence="2" type="ORF">AB2L27_04195</name>
</gene>
<feature type="transmembrane region" description="Helical" evidence="1">
    <location>
        <begin position="65"/>
        <end position="93"/>
    </location>
</feature>
<accession>A0ABV4GXC0</accession>
<feature type="transmembrane region" description="Helical" evidence="1">
    <location>
        <begin position="162"/>
        <end position="183"/>
    </location>
</feature>
<feature type="transmembrane region" description="Helical" evidence="1">
    <location>
        <begin position="341"/>
        <end position="359"/>
    </location>
</feature>
<keyword evidence="3" id="KW-1185">Reference proteome</keyword>